<reference evidence="2 3" key="1">
    <citation type="submission" date="2014-11" db="EMBL/GenBank/DDBJ databases">
        <title>Genetic blueprint of the zoonotic pathogen Toxocara canis.</title>
        <authorList>
            <person name="Zhu X.-Q."/>
            <person name="Korhonen P.K."/>
            <person name="Cai H."/>
            <person name="Young N.D."/>
            <person name="Nejsum P."/>
            <person name="von Samson-Himmelstjerna G."/>
            <person name="Boag P.R."/>
            <person name="Tan P."/>
            <person name="Li Q."/>
            <person name="Min J."/>
            <person name="Yang Y."/>
            <person name="Wang X."/>
            <person name="Fang X."/>
            <person name="Hall R.S."/>
            <person name="Hofmann A."/>
            <person name="Sternberg P.W."/>
            <person name="Jex A.R."/>
            <person name="Gasser R.B."/>
        </authorList>
    </citation>
    <scope>NUCLEOTIDE SEQUENCE [LARGE SCALE GENOMIC DNA]</scope>
    <source>
        <strain evidence="2">PN_DK_2014</strain>
    </source>
</reference>
<feature type="transmembrane region" description="Helical" evidence="1">
    <location>
        <begin position="26"/>
        <end position="44"/>
    </location>
</feature>
<dbReference type="STRING" id="6265.A0A0B2UR66"/>
<evidence type="ECO:0000313" key="2">
    <source>
        <dbReference type="EMBL" id="KHN71405.1"/>
    </source>
</evidence>
<dbReference type="EMBL" id="JPKZ01022311">
    <property type="protein sequence ID" value="KHN71405.1"/>
    <property type="molecule type" value="Genomic_DNA"/>
</dbReference>
<dbReference type="AlphaFoldDB" id="A0A0B2UR66"/>
<dbReference type="Proteomes" id="UP000031036">
    <property type="component" value="Unassembled WGS sequence"/>
</dbReference>
<evidence type="ECO:0000256" key="1">
    <source>
        <dbReference type="SAM" id="Phobius"/>
    </source>
</evidence>
<feature type="transmembrane region" description="Helical" evidence="1">
    <location>
        <begin position="64"/>
        <end position="93"/>
    </location>
</feature>
<keyword evidence="1" id="KW-0812">Transmembrane</keyword>
<keyword evidence="1" id="KW-1133">Transmembrane helix</keyword>
<sequence>MQSAILEVSMYYAICRLFGYEPSTMFFAPGPFTLLSALYANFIFEVPVVPYSQILGIPFSIHNLPLLMFLQLIGGSRSSLIACIAGLVSGLLYRSGFMFIREFDFVPSFIVRTLQSTSNPFGWLTQKFVNCGEDNRSVSVF</sequence>
<proteinExistence type="predicted"/>
<accession>A0A0B2UR66</accession>
<dbReference type="OrthoDB" id="272778at2759"/>
<name>A0A0B2UR66_TOXCA</name>
<keyword evidence="1" id="KW-0472">Membrane</keyword>
<comment type="caution">
    <text evidence="2">The sequence shown here is derived from an EMBL/GenBank/DDBJ whole genome shotgun (WGS) entry which is preliminary data.</text>
</comment>
<evidence type="ECO:0000313" key="3">
    <source>
        <dbReference type="Proteomes" id="UP000031036"/>
    </source>
</evidence>
<gene>
    <name evidence="2" type="ORF">Tcan_02297</name>
</gene>
<protein>
    <submittedName>
        <fullName evidence="2">Uncharacterized protein</fullName>
    </submittedName>
</protein>
<keyword evidence="3" id="KW-1185">Reference proteome</keyword>
<organism evidence="2 3">
    <name type="scientific">Toxocara canis</name>
    <name type="common">Canine roundworm</name>
    <dbReference type="NCBI Taxonomy" id="6265"/>
    <lineage>
        <taxon>Eukaryota</taxon>
        <taxon>Metazoa</taxon>
        <taxon>Ecdysozoa</taxon>
        <taxon>Nematoda</taxon>
        <taxon>Chromadorea</taxon>
        <taxon>Rhabditida</taxon>
        <taxon>Spirurina</taxon>
        <taxon>Ascaridomorpha</taxon>
        <taxon>Ascaridoidea</taxon>
        <taxon>Toxocaridae</taxon>
        <taxon>Toxocara</taxon>
    </lineage>
</organism>